<feature type="compositionally biased region" description="Polar residues" evidence="1">
    <location>
        <begin position="193"/>
        <end position="214"/>
    </location>
</feature>
<comment type="caution">
    <text evidence="2">The sequence shown here is derived from an EMBL/GenBank/DDBJ whole genome shotgun (WGS) entry which is preliminary data.</text>
</comment>
<evidence type="ECO:0000256" key="1">
    <source>
        <dbReference type="SAM" id="MobiDB-lite"/>
    </source>
</evidence>
<name>A0A6V7WT53_MELEN</name>
<dbReference type="OrthoDB" id="5900416at2759"/>
<dbReference type="EMBL" id="CAJEWN010000796">
    <property type="protein sequence ID" value="CAD2190249.1"/>
    <property type="molecule type" value="Genomic_DNA"/>
</dbReference>
<proteinExistence type="predicted"/>
<accession>A0A6V7WT53</accession>
<organism evidence="2 3">
    <name type="scientific">Meloidogyne enterolobii</name>
    <name type="common">Root-knot nematode worm</name>
    <name type="synonym">Meloidogyne mayaguensis</name>
    <dbReference type="NCBI Taxonomy" id="390850"/>
    <lineage>
        <taxon>Eukaryota</taxon>
        <taxon>Metazoa</taxon>
        <taxon>Ecdysozoa</taxon>
        <taxon>Nematoda</taxon>
        <taxon>Chromadorea</taxon>
        <taxon>Rhabditida</taxon>
        <taxon>Tylenchina</taxon>
        <taxon>Tylenchomorpha</taxon>
        <taxon>Tylenchoidea</taxon>
        <taxon>Meloidogynidae</taxon>
        <taxon>Meloidogyninae</taxon>
        <taxon>Meloidogyne</taxon>
    </lineage>
</organism>
<gene>
    <name evidence="2" type="ORF">MENT_LOCUS43026</name>
</gene>
<dbReference type="Proteomes" id="UP000580250">
    <property type="component" value="Unassembled WGS sequence"/>
</dbReference>
<evidence type="ECO:0000313" key="3">
    <source>
        <dbReference type="Proteomes" id="UP000580250"/>
    </source>
</evidence>
<feature type="compositionally biased region" description="Low complexity" evidence="1">
    <location>
        <begin position="93"/>
        <end position="103"/>
    </location>
</feature>
<reference evidence="2 3" key="1">
    <citation type="submission" date="2020-08" db="EMBL/GenBank/DDBJ databases">
        <authorList>
            <person name="Koutsovoulos G."/>
            <person name="Danchin GJ E."/>
        </authorList>
    </citation>
    <scope>NUCLEOTIDE SEQUENCE [LARGE SCALE GENOMIC DNA]</scope>
</reference>
<evidence type="ECO:0000313" key="2">
    <source>
        <dbReference type="EMBL" id="CAD2190249.1"/>
    </source>
</evidence>
<sequence length="339" mass="38641">MLVLFILSKQNFNLTKQLTHICFASSFLQRLVVMKFRSEVYGKEDQEDSNLRPAIIKHAVDCPKRKSLTKVTNHSSKCNLSSSSKNHQQRLISKVSPNNSKSSKPTKSKTKERIHFFPAQEESTSRSSCIHEEDSLRRVTAYNRCTKKDPPRFVLSDDEDDVVVDQNEKNDDDVTPLLYERIKGPKPTPRVAKTTSSSTLKRTYWTQPGRTEQLSKPKGQPKSNRKRQMITGINKTPLSFIAKKMKRSPAGPFYTDGVEYRQLQDKMKVKNAETLPSDDNESSKTLDYSKEELMGIFPPREGGLKVKVDNNILEVIGNFVEVKLEGKVLWKASNEESNN</sequence>
<feature type="region of interest" description="Disordered" evidence="1">
    <location>
        <begin position="182"/>
        <end position="230"/>
    </location>
</feature>
<dbReference type="AlphaFoldDB" id="A0A6V7WT53"/>
<feature type="region of interest" description="Disordered" evidence="1">
    <location>
        <begin position="73"/>
        <end position="132"/>
    </location>
</feature>
<feature type="compositionally biased region" description="Low complexity" evidence="1">
    <location>
        <begin position="73"/>
        <end position="86"/>
    </location>
</feature>
<protein>
    <submittedName>
        <fullName evidence="2">Uncharacterized protein</fullName>
    </submittedName>
</protein>